<keyword evidence="9" id="KW-0406">Ion transport</keyword>
<keyword evidence="12 20" id="KW-0675">Receptor</keyword>
<comment type="subcellular location">
    <subcellularLocation>
        <location evidence="1 14">Cell outer membrane</location>
        <topology evidence="1 14">Multi-pass membrane protein</topology>
    </subcellularLocation>
</comment>
<evidence type="ECO:0000313" key="22">
    <source>
        <dbReference type="Proteomes" id="UP000562982"/>
    </source>
</evidence>
<evidence type="ECO:0000256" key="4">
    <source>
        <dbReference type="ARBA" id="ARBA00022452"/>
    </source>
</evidence>
<keyword evidence="13 14" id="KW-0998">Cell outer membrane</keyword>
<evidence type="ECO:0000256" key="2">
    <source>
        <dbReference type="ARBA" id="ARBA00009810"/>
    </source>
</evidence>
<keyword evidence="5" id="KW-0410">Iron transport</keyword>
<accession>A0A370FZ33</accession>
<dbReference type="SUPFAM" id="SSF56935">
    <property type="entry name" value="Porins"/>
    <property type="match status" value="1"/>
</dbReference>
<feature type="chain" id="PRO_5044585207" evidence="17">
    <location>
        <begin position="43"/>
        <end position="884"/>
    </location>
</feature>
<evidence type="ECO:0000256" key="16">
    <source>
        <dbReference type="SAM" id="MobiDB-lite"/>
    </source>
</evidence>
<sequence length="884" mass="95868">MDHRPPVRPLPSPTHPVPPRQNRATLLAASSALILAVTTAQAAPHGTDSLPLPAGTSIPQAASKATGRAYAIPPLPLGQALAAFGRQAGIQVTYAPALIAGKAAPALSGTMSREAALQHLLSPSGLSFRYAGTDTIVVQNASSSNITLGPVRVGGATTHQNPTGPGIGYVAENTLAGTKTDTPLTEIPNSIYVITKQQMIDQQPQNVMEALRYAPGISTEVLGGYTNGAATDNNNGGILQRGFTTSQFVDGIRSYSNSAAETAFLDRVEVFNGPASVMYGQTTPGGMIGMSLKKPTDTPLRQVSVGFGNWGRYEATLDVSDKVTRSGNVRYRIAAIGVTQGTQTNHIDYHRVGVLPSIAWDIDPRTSLTLVGSYLYTPGTGTNNIQLPPSVLLNTQGLGRIPRSRFFGDASWNTSGAKDAMFEYLFRHDFNRYIQFSQTLRWEQSRTNDKYLSSGGGMIDSELLSRGAYDAQSVDSTIGLDSRIGGKFDIINIKNTWIVGSDFRQYTSNGGNHWDDTPGSNGYPGVDEETIVNVYNPISDYIPCMNPRSAECLNGGYHSNTTLFQEGVYFQDQIKYKRLSITLGGRQDWVNYHGKTQYWNNENASHQSTVTSSSNDVPRPQNAFTWRAGLTYTFDFGLTPYFSYSTSFVPQSLGGSGRGWDGKLFDPLTGKQLEAGLKYQTPDHNVMLTAAAFHIDEDHYLVTDPVHTNYSADAGRVRSEGFELSANANVTHDLKLVASYTYDNATYLDTNESSEQNFADGTNGALVSQKGKYIESVPRNMVSAFADYTLPGKVFRGFGINGGLRYVGSTYSDAVNSFKIPDRVLFDIGAHYDFGQGIPMLKGLRAQVAISNLTNKYYITSCGGTYSCYLGQGRKIYGNLTYNW</sequence>
<dbReference type="PANTHER" id="PTHR32552">
    <property type="entry name" value="FERRICHROME IRON RECEPTOR-RELATED"/>
    <property type="match status" value="1"/>
</dbReference>
<proteinExistence type="inferred from homology"/>
<evidence type="ECO:0000313" key="20">
    <source>
        <dbReference type="EMBL" id="RDI36758.1"/>
    </source>
</evidence>
<evidence type="ECO:0000256" key="14">
    <source>
        <dbReference type="PROSITE-ProRule" id="PRU01360"/>
    </source>
</evidence>
<comment type="caution">
    <text evidence="20">The sequence shown here is derived from an EMBL/GenBank/DDBJ whole genome shotgun (WGS) entry which is preliminary data.</text>
</comment>
<feature type="domain" description="Secretin/TonB short N-terminal" evidence="18">
    <location>
        <begin position="90"/>
        <end position="141"/>
    </location>
</feature>
<keyword evidence="6 14" id="KW-0812">Transmembrane</keyword>
<keyword evidence="10 15" id="KW-0798">TonB box</keyword>
<dbReference type="Proteomes" id="UP000254958">
    <property type="component" value="Unassembled WGS sequence"/>
</dbReference>
<evidence type="ECO:0000313" key="19">
    <source>
        <dbReference type="EMBL" id="MBB2187216.1"/>
    </source>
</evidence>
<dbReference type="CDD" id="cd01347">
    <property type="entry name" value="ligand_gated_channel"/>
    <property type="match status" value="1"/>
</dbReference>
<keyword evidence="21" id="KW-1185">Reference proteome</keyword>
<dbReference type="Gene3D" id="2.170.130.10">
    <property type="entry name" value="TonB-dependent receptor, plug domain"/>
    <property type="match status" value="1"/>
</dbReference>
<dbReference type="InterPro" id="IPR036942">
    <property type="entry name" value="Beta-barrel_TonB_sf"/>
</dbReference>
<dbReference type="InterPro" id="IPR039426">
    <property type="entry name" value="TonB-dep_rcpt-like"/>
</dbReference>
<dbReference type="Pfam" id="PF00593">
    <property type="entry name" value="TonB_dep_Rec_b-barrel"/>
    <property type="match status" value="1"/>
</dbReference>
<dbReference type="SMART" id="SM00965">
    <property type="entry name" value="STN"/>
    <property type="match status" value="1"/>
</dbReference>
<reference evidence="20 21" key="1">
    <citation type="submission" date="2018-07" db="EMBL/GenBank/DDBJ databases">
        <title>Genomic Encyclopedia of Type Strains, Phase IV (KMG-IV): sequencing the most valuable type-strain genomes for metagenomic binning, comparative biology and taxonomic classification.</title>
        <authorList>
            <person name="Goeker M."/>
        </authorList>
    </citation>
    <scope>NUCLEOTIDE SEQUENCE [LARGE SCALE GENOMIC DNA]</scope>
    <source>
        <strain evidence="20 21">DSM 5603</strain>
    </source>
</reference>
<dbReference type="Proteomes" id="UP000562982">
    <property type="component" value="Unassembled WGS sequence"/>
</dbReference>
<dbReference type="Pfam" id="PF07715">
    <property type="entry name" value="Plug"/>
    <property type="match status" value="1"/>
</dbReference>
<organism evidence="20 21">
    <name type="scientific">Gluconacetobacter liquefaciens</name>
    <name type="common">Acetobacter liquefaciens</name>
    <dbReference type="NCBI Taxonomy" id="89584"/>
    <lineage>
        <taxon>Bacteria</taxon>
        <taxon>Pseudomonadati</taxon>
        <taxon>Pseudomonadota</taxon>
        <taxon>Alphaproteobacteria</taxon>
        <taxon>Acetobacterales</taxon>
        <taxon>Acetobacteraceae</taxon>
        <taxon>Gluconacetobacter</taxon>
    </lineage>
</organism>
<evidence type="ECO:0000256" key="1">
    <source>
        <dbReference type="ARBA" id="ARBA00004571"/>
    </source>
</evidence>
<dbReference type="EMBL" id="QQAW01000008">
    <property type="protein sequence ID" value="RDI36758.1"/>
    <property type="molecule type" value="Genomic_DNA"/>
</dbReference>
<comment type="similarity">
    <text evidence="2 14 15">Belongs to the TonB-dependent receptor family.</text>
</comment>
<evidence type="ECO:0000256" key="12">
    <source>
        <dbReference type="ARBA" id="ARBA00023170"/>
    </source>
</evidence>
<keyword evidence="4 14" id="KW-1134">Transmembrane beta strand</keyword>
<dbReference type="AlphaFoldDB" id="A0A370FZ33"/>
<dbReference type="GO" id="GO:0038023">
    <property type="term" value="F:signaling receptor activity"/>
    <property type="evidence" value="ECO:0007669"/>
    <property type="project" value="InterPro"/>
</dbReference>
<dbReference type="Gene3D" id="2.40.170.20">
    <property type="entry name" value="TonB-dependent receptor, beta-barrel domain"/>
    <property type="match status" value="1"/>
</dbReference>
<name>A0A370FZ33_GLULI</name>
<dbReference type="GO" id="GO:0015344">
    <property type="term" value="F:siderophore uptake transmembrane transporter activity"/>
    <property type="evidence" value="ECO:0007669"/>
    <property type="project" value="TreeGrafter"/>
</dbReference>
<keyword evidence="11 14" id="KW-0472">Membrane</keyword>
<feature type="signal peptide" evidence="17">
    <location>
        <begin position="1"/>
        <end position="42"/>
    </location>
</feature>
<dbReference type="InterPro" id="IPR000531">
    <property type="entry name" value="Beta-barrel_TonB"/>
</dbReference>
<dbReference type="PANTHER" id="PTHR32552:SF68">
    <property type="entry name" value="FERRICHROME OUTER MEMBRANE TRANSPORTER_PHAGE RECEPTOR"/>
    <property type="match status" value="1"/>
</dbReference>
<keyword evidence="8" id="KW-0408">Iron</keyword>
<dbReference type="OrthoDB" id="9760333at2"/>
<dbReference type="Gene3D" id="3.55.50.30">
    <property type="match status" value="1"/>
</dbReference>
<keyword evidence="7 17" id="KW-0732">Signal</keyword>
<evidence type="ECO:0000256" key="17">
    <source>
        <dbReference type="SAM" id="SignalP"/>
    </source>
</evidence>
<evidence type="ECO:0000256" key="7">
    <source>
        <dbReference type="ARBA" id="ARBA00022729"/>
    </source>
</evidence>
<evidence type="ECO:0000256" key="9">
    <source>
        <dbReference type="ARBA" id="ARBA00023065"/>
    </source>
</evidence>
<evidence type="ECO:0000256" key="8">
    <source>
        <dbReference type="ARBA" id="ARBA00023004"/>
    </source>
</evidence>
<dbReference type="GO" id="GO:0009279">
    <property type="term" value="C:cell outer membrane"/>
    <property type="evidence" value="ECO:0007669"/>
    <property type="project" value="UniProtKB-SubCell"/>
</dbReference>
<dbReference type="InterPro" id="IPR037066">
    <property type="entry name" value="Plug_dom_sf"/>
</dbReference>
<dbReference type="NCBIfam" id="TIGR01783">
    <property type="entry name" value="TonB-siderophor"/>
    <property type="match status" value="1"/>
</dbReference>
<feature type="compositionally biased region" description="Pro residues" evidence="16">
    <location>
        <begin position="7"/>
        <end position="19"/>
    </location>
</feature>
<evidence type="ECO:0000256" key="5">
    <source>
        <dbReference type="ARBA" id="ARBA00022496"/>
    </source>
</evidence>
<keyword evidence="3 14" id="KW-0813">Transport</keyword>
<dbReference type="EMBL" id="JABEQI010000007">
    <property type="protein sequence ID" value="MBB2187216.1"/>
    <property type="molecule type" value="Genomic_DNA"/>
</dbReference>
<evidence type="ECO:0000313" key="21">
    <source>
        <dbReference type="Proteomes" id="UP000254958"/>
    </source>
</evidence>
<evidence type="ECO:0000256" key="10">
    <source>
        <dbReference type="ARBA" id="ARBA00023077"/>
    </source>
</evidence>
<reference evidence="19 22" key="2">
    <citation type="submission" date="2020-04" db="EMBL/GenBank/DDBJ databases">
        <title>Description of novel Gluconacetobacter.</title>
        <authorList>
            <person name="Sombolestani A."/>
        </authorList>
    </citation>
    <scope>NUCLEOTIDE SEQUENCE [LARGE SCALE GENOMIC DNA]</scope>
    <source>
        <strain evidence="19 22">LMG 1382</strain>
    </source>
</reference>
<dbReference type="PROSITE" id="PS52016">
    <property type="entry name" value="TONB_DEPENDENT_REC_3"/>
    <property type="match status" value="1"/>
</dbReference>
<evidence type="ECO:0000256" key="6">
    <source>
        <dbReference type="ARBA" id="ARBA00022692"/>
    </source>
</evidence>
<evidence type="ECO:0000256" key="3">
    <source>
        <dbReference type="ARBA" id="ARBA00022448"/>
    </source>
</evidence>
<dbReference type="GO" id="GO:0015891">
    <property type="term" value="P:siderophore transport"/>
    <property type="evidence" value="ECO:0007669"/>
    <property type="project" value="InterPro"/>
</dbReference>
<feature type="region of interest" description="Disordered" evidence="16">
    <location>
        <begin position="1"/>
        <end position="21"/>
    </location>
</feature>
<dbReference type="InterPro" id="IPR012910">
    <property type="entry name" value="Plug_dom"/>
</dbReference>
<protein>
    <submittedName>
        <fullName evidence="20">Iron complex outermembrane receptor protein</fullName>
    </submittedName>
    <submittedName>
        <fullName evidence="19">TonB-dependent siderophore receptor</fullName>
    </submittedName>
</protein>
<dbReference type="InterPro" id="IPR010105">
    <property type="entry name" value="TonB_sidphr_rcpt"/>
</dbReference>
<gene>
    <name evidence="20" type="ORF">C7453_10849</name>
    <name evidence="19" type="ORF">HLH32_12645</name>
</gene>
<evidence type="ECO:0000256" key="15">
    <source>
        <dbReference type="RuleBase" id="RU003357"/>
    </source>
</evidence>
<dbReference type="InterPro" id="IPR011662">
    <property type="entry name" value="Secretin/TonB_short_N"/>
</dbReference>
<evidence type="ECO:0000256" key="13">
    <source>
        <dbReference type="ARBA" id="ARBA00023237"/>
    </source>
</evidence>
<evidence type="ECO:0000259" key="18">
    <source>
        <dbReference type="SMART" id="SM00965"/>
    </source>
</evidence>
<evidence type="ECO:0000256" key="11">
    <source>
        <dbReference type="ARBA" id="ARBA00023136"/>
    </source>
</evidence>